<evidence type="ECO:0000313" key="2">
    <source>
        <dbReference type="Proteomes" id="UP001470230"/>
    </source>
</evidence>
<comment type="caution">
    <text evidence="1">The sequence shown here is derived from an EMBL/GenBank/DDBJ whole genome shotgun (WGS) entry which is preliminary data.</text>
</comment>
<name>A0ABR2KIC6_9EUKA</name>
<dbReference type="Proteomes" id="UP001470230">
    <property type="component" value="Unassembled WGS sequence"/>
</dbReference>
<protein>
    <submittedName>
        <fullName evidence="1">Uncharacterized protein</fullName>
    </submittedName>
</protein>
<evidence type="ECO:0000313" key="1">
    <source>
        <dbReference type="EMBL" id="KAK8890596.1"/>
    </source>
</evidence>
<dbReference type="EMBL" id="JAPFFF010000005">
    <property type="protein sequence ID" value="KAK8890596.1"/>
    <property type="molecule type" value="Genomic_DNA"/>
</dbReference>
<gene>
    <name evidence="1" type="ORF">M9Y10_035375</name>
</gene>
<accession>A0ABR2KIC6</accession>
<sequence length="111" mass="13040">MQQEIEDKLIYYDFSDISQTSREEVIQKLTQLDDQKINEISQFVEDLEEEFSNTKCIPKHFMEFAQKATIFTSSSFDQPSISLPGREFIISIKQKPRTRVFGNIFSSIFDK</sequence>
<keyword evidence="2" id="KW-1185">Reference proteome</keyword>
<reference evidence="1 2" key="1">
    <citation type="submission" date="2024-04" db="EMBL/GenBank/DDBJ databases">
        <title>Tritrichomonas musculus Genome.</title>
        <authorList>
            <person name="Alves-Ferreira E."/>
            <person name="Grigg M."/>
            <person name="Lorenzi H."/>
            <person name="Galac M."/>
        </authorList>
    </citation>
    <scope>NUCLEOTIDE SEQUENCE [LARGE SCALE GENOMIC DNA]</scope>
    <source>
        <strain evidence="1 2">EAF2021</strain>
    </source>
</reference>
<proteinExistence type="predicted"/>
<organism evidence="1 2">
    <name type="scientific">Tritrichomonas musculus</name>
    <dbReference type="NCBI Taxonomy" id="1915356"/>
    <lineage>
        <taxon>Eukaryota</taxon>
        <taxon>Metamonada</taxon>
        <taxon>Parabasalia</taxon>
        <taxon>Tritrichomonadida</taxon>
        <taxon>Tritrichomonadidae</taxon>
        <taxon>Tritrichomonas</taxon>
    </lineage>
</organism>